<protein>
    <recommendedName>
        <fullName evidence="5">Enoyl-CoA hydratase</fullName>
    </recommendedName>
</protein>
<evidence type="ECO:0000256" key="1">
    <source>
        <dbReference type="ARBA" id="ARBA00005254"/>
    </source>
</evidence>
<name>A0A096CM78_9FIRM</name>
<dbReference type="PANTHER" id="PTHR11941:SF133">
    <property type="entry name" value="1,2-EPOXYPHENYLACETYL-COA ISOMERASE"/>
    <property type="match status" value="1"/>
</dbReference>
<keyword evidence="4" id="KW-1185">Reference proteome</keyword>
<accession>A0A096CM78</accession>
<comment type="caution">
    <text evidence="3">The sequence shown here is derived from an EMBL/GenBank/DDBJ whole genome shotgun (WGS) entry which is preliminary data.</text>
</comment>
<dbReference type="SUPFAM" id="SSF52096">
    <property type="entry name" value="ClpP/crotonase"/>
    <property type="match status" value="1"/>
</dbReference>
<dbReference type="RefSeq" id="WP_038113704.1">
    <property type="nucleotide sequence ID" value="NZ_JRNT01000041.1"/>
</dbReference>
<dbReference type="GO" id="GO:0016829">
    <property type="term" value="F:lyase activity"/>
    <property type="evidence" value="ECO:0007669"/>
    <property type="project" value="UniProtKB-KW"/>
</dbReference>
<dbReference type="Gene3D" id="1.10.12.10">
    <property type="entry name" value="Lyase 2-enoyl-coa Hydratase, Chain A, domain 2"/>
    <property type="match status" value="1"/>
</dbReference>
<organism evidence="3 4">
    <name type="scientific">Veillonella montpellierensis DNF00314</name>
    <dbReference type="NCBI Taxonomy" id="1401067"/>
    <lineage>
        <taxon>Bacteria</taxon>
        <taxon>Bacillati</taxon>
        <taxon>Bacillota</taxon>
        <taxon>Negativicutes</taxon>
        <taxon>Veillonellales</taxon>
        <taxon>Veillonellaceae</taxon>
        <taxon>Veillonella</taxon>
    </lineage>
</organism>
<dbReference type="InterPro" id="IPR014748">
    <property type="entry name" value="Enoyl-CoA_hydra_C"/>
</dbReference>
<dbReference type="GO" id="GO:0006635">
    <property type="term" value="P:fatty acid beta-oxidation"/>
    <property type="evidence" value="ECO:0007669"/>
    <property type="project" value="TreeGrafter"/>
</dbReference>
<evidence type="ECO:0008006" key="5">
    <source>
        <dbReference type="Google" id="ProtNLM"/>
    </source>
</evidence>
<comment type="similarity">
    <text evidence="1">Belongs to the enoyl-CoA hydratase/isomerase family.</text>
</comment>
<evidence type="ECO:0000313" key="4">
    <source>
        <dbReference type="Proteomes" id="UP000029628"/>
    </source>
</evidence>
<gene>
    <name evidence="3" type="ORF">HMPREF0872_08390</name>
</gene>
<keyword evidence="2" id="KW-0456">Lyase</keyword>
<dbReference type="Pfam" id="PF00378">
    <property type="entry name" value="ECH_1"/>
    <property type="match status" value="1"/>
</dbReference>
<dbReference type="EMBL" id="JRNT01000041">
    <property type="protein sequence ID" value="KGF46409.1"/>
    <property type="molecule type" value="Genomic_DNA"/>
</dbReference>
<evidence type="ECO:0000313" key="3">
    <source>
        <dbReference type="EMBL" id="KGF46409.1"/>
    </source>
</evidence>
<dbReference type="Gene3D" id="3.90.226.10">
    <property type="entry name" value="2-enoyl-CoA Hydratase, Chain A, domain 1"/>
    <property type="match status" value="1"/>
</dbReference>
<evidence type="ECO:0000256" key="2">
    <source>
        <dbReference type="ARBA" id="ARBA00023239"/>
    </source>
</evidence>
<dbReference type="InterPro" id="IPR001753">
    <property type="entry name" value="Enoyl-CoA_hydra/iso"/>
</dbReference>
<dbReference type="CDD" id="cd06558">
    <property type="entry name" value="crotonase-like"/>
    <property type="match status" value="1"/>
</dbReference>
<sequence length="262" mass="28010">MADSVVSYEKIGSVARITIHNESAFNAINEEVGAALVDNFLQAKEDTTIRAIIIAGAGKAFSAGGDVGYFYRTIQNGHVDIRPLLKILAKLAVLMKTLPKPIIASTQGAAAGAGFSLALLSDYCISADNCKFIQAFVNIGLVPDTGSLYLLTKAIGTARATDLVMSGRVVSATEAAALGLVKKVVPLEALESETLAFAKEMAMGPTGAYGEMKHMLYKAEFSDFSSYLEMEIESQHRASQTDDFKEGVQAFIEKRKAHFTGQ</sequence>
<dbReference type="eggNOG" id="COG1024">
    <property type="taxonomic scope" value="Bacteria"/>
</dbReference>
<proteinExistence type="inferred from homology"/>
<reference evidence="3 4" key="1">
    <citation type="submission" date="2014-07" db="EMBL/GenBank/DDBJ databases">
        <authorList>
            <person name="McCorrison J."/>
            <person name="Sanka R."/>
            <person name="Torralba M."/>
            <person name="Gillis M."/>
            <person name="Haft D.H."/>
            <person name="Methe B."/>
            <person name="Sutton G."/>
            <person name="Nelson K.E."/>
        </authorList>
    </citation>
    <scope>NUCLEOTIDE SEQUENCE [LARGE SCALE GENOMIC DNA]</scope>
    <source>
        <strain evidence="3 4">DNF00314</strain>
    </source>
</reference>
<dbReference type="AlphaFoldDB" id="A0A096CM78"/>
<dbReference type="Proteomes" id="UP000029628">
    <property type="component" value="Unassembled WGS sequence"/>
</dbReference>
<dbReference type="PANTHER" id="PTHR11941">
    <property type="entry name" value="ENOYL-COA HYDRATASE-RELATED"/>
    <property type="match status" value="1"/>
</dbReference>
<dbReference type="InterPro" id="IPR029045">
    <property type="entry name" value="ClpP/crotonase-like_dom_sf"/>
</dbReference>